<sequence>MKKIVEVNHVSKTYGRLNNKTEVLDNISFTVDEGEFVGIMGPSGAGKSTLLNVLSSIILPTAGIVRIAGQDILKMRDNQLSDFRRNEMGFIFQSFNLIDTLNVKDNILLPLAVEKVSLEEMDKRLLHVTSILGIQELLSAYPPEISVGQKQRVAAARALITNPKIIFADEPTGSLDSKSATELLKYLAEINLHDDATILMVTHDPYTASFCNRILFIKDGAIFSEVVRQGSRKEFFNRVIDMQATIGGGGRANDF</sequence>
<dbReference type="FunFam" id="3.40.50.300:FF:000032">
    <property type="entry name" value="Export ABC transporter ATP-binding protein"/>
    <property type="match status" value="1"/>
</dbReference>
<evidence type="ECO:0000256" key="3">
    <source>
        <dbReference type="ARBA" id="ARBA00022741"/>
    </source>
</evidence>
<dbReference type="GO" id="GO:0016887">
    <property type="term" value="F:ATP hydrolysis activity"/>
    <property type="evidence" value="ECO:0007669"/>
    <property type="project" value="InterPro"/>
</dbReference>
<evidence type="ECO:0000256" key="4">
    <source>
        <dbReference type="ARBA" id="ARBA00022840"/>
    </source>
</evidence>
<evidence type="ECO:0000256" key="2">
    <source>
        <dbReference type="ARBA" id="ARBA00022448"/>
    </source>
</evidence>
<dbReference type="CDD" id="cd03255">
    <property type="entry name" value="ABC_MJ0796_LolCDE_FtsE"/>
    <property type="match status" value="1"/>
</dbReference>
<gene>
    <name evidence="7" type="ORF">HMPREF9498_01349</name>
</gene>
<dbReference type="Gene3D" id="3.40.50.300">
    <property type="entry name" value="P-loop containing nucleotide triphosphate hydrolases"/>
    <property type="match status" value="1"/>
</dbReference>
<feature type="domain" description="ABC transporter" evidence="6">
    <location>
        <begin position="5"/>
        <end position="244"/>
    </location>
</feature>
<comment type="caution">
    <text evidence="7">The sequence shown here is derived from an EMBL/GenBank/DDBJ whole genome shotgun (WGS) entry which is preliminary data.</text>
</comment>
<dbReference type="PROSITE" id="PS50893">
    <property type="entry name" value="ABC_TRANSPORTER_2"/>
    <property type="match status" value="1"/>
</dbReference>
<keyword evidence="2" id="KW-0813">Transport</keyword>
<dbReference type="Pfam" id="PF00005">
    <property type="entry name" value="ABC_tran"/>
    <property type="match status" value="1"/>
</dbReference>
<dbReference type="GO" id="GO:0005524">
    <property type="term" value="F:ATP binding"/>
    <property type="evidence" value="ECO:0007669"/>
    <property type="project" value="UniProtKB-KW"/>
</dbReference>
<dbReference type="PANTHER" id="PTHR42798:SF7">
    <property type="entry name" value="ALPHA-D-RIBOSE 1-METHYLPHOSPHONATE 5-TRIPHOSPHATE SYNTHASE SUBUNIT PHNL"/>
    <property type="match status" value="1"/>
</dbReference>
<organism evidence="7 8">
    <name type="scientific">Enterococcus faecalis TX4248</name>
    <dbReference type="NCBI Taxonomy" id="749495"/>
    <lineage>
        <taxon>Bacteria</taxon>
        <taxon>Bacillati</taxon>
        <taxon>Bacillota</taxon>
        <taxon>Bacilli</taxon>
        <taxon>Lactobacillales</taxon>
        <taxon>Enterococcaceae</taxon>
        <taxon>Enterococcus</taxon>
    </lineage>
</organism>
<dbReference type="HOGENOM" id="CLU_000604_1_22_9"/>
<dbReference type="AlphaFoldDB" id="A0A125W6L6"/>
<dbReference type="GO" id="GO:0006865">
    <property type="term" value="P:amino acid transport"/>
    <property type="evidence" value="ECO:0007669"/>
    <property type="project" value="UniProtKB-KW"/>
</dbReference>
<dbReference type="GeneID" id="60894737"/>
<accession>A0A125W6L6</accession>
<comment type="similarity">
    <text evidence="1">Belongs to the ABC transporter superfamily.</text>
</comment>
<proteinExistence type="inferred from homology"/>
<reference evidence="7 8" key="1">
    <citation type="submission" date="2010-07" db="EMBL/GenBank/DDBJ databases">
        <authorList>
            <person name="Sid Ahmed O."/>
        </authorList>
    </citation>
    <scope>NUCLEOTIDE SEQUENCE [LARGE SCALE GENOMIC DNA]</scope>
    <source>
        <strain evidence="7 8">TX4248</strain>
    </source>
</reference>
<dbReference type="GO" id="GO:0098796">
    <property type="term" value="C:membrane protein complex"/>
    <property type="evidence" value="ECO:0007669"/>
    <property type="project" value="UniProtKB-ARBA"/>
</dbReference>
<dbReference type="EMBL" id="AEBR01000039">
    <property type="protein sequence ID" value="EFM82999.1"/>
    <property type="molecule type" value="Genomic_DNA"/>
</dbReference>
<dbReference type="Proteomes" id="UP000004846">
    <property type="component" value="Unassembled WGS sequence"/>
</dbReference>
<name>A0A125W6L6_ENTFL</name>
<protein>
    <submittedName>
        <fullName evidence="7">ABC transporter, ATP-binding protein</fullName>
    </submittedName>
</protein>
<dbReference type="PANTHER" id="PTHR42798">
    <property type="entry name" value="LIPOPROTEIN-RELEASING SYSTEM ATP-BINDING PROTEIN LOLD"/>
    <property type="match status" value="1"/>
</dbReference>
<dbReference type="SUPFAM" id="SSF52540">
    <property type="entry name" value="P-loop containing nucleoside triphosphate hydrolases"/>
    <property type="match status" value="1"/>
</dbReference>
<evidence type="ECO:0000313" key="7">
    <source>
        <dbReference type="EMBL" id="EFM82999.1"/>
    </source>
</evidence>
<evidence type="ECO:0000256" key="5">
    <source>
        <dbReference type="ARBA" id="ARBA00022970"/>
    </source>
</evidence>
<evidence type="ECO:0000313" key="8">
    <source>
        <dbReference type="Proteomes" id="UP000004846"/>
    </source>
</evidence>
<dbReference type="RefSeq" id="WP_002356382.1">
    <property type="nucleotide sequence ID" value="NZ_GL454440.1"/>
</dbReference>
<evidence type="ECO:0000259" key="6">
    <source>
        <dbReference type="PROSITE" id="PS50893"/>
    </source>
</evidence>
<keyword evidence="4 7" id="KW-0067">ATP-binding</keyword>
<keyword evidence="3" id="KW-0547">Nucleotide-binding</keyword>
<keyword evidence="5" id="KW-0029">Amino-acid transport</keyword>
<dbReference type="InterPro" id="IPR027417">
    <property type="entry name" value="P-loop_NTPase"/>
</dbReference>
<dbReference type="InterPro" id="IPR003439">
    <property type="entry name" value="ABC_transporter-like_ATP-bd"/>
</dbReference>
<evidence type="ECO:0000256" key="1">
    <source>
        <dbReference type="ARBA" id="ARBA00005417"/>
    </source>
</evidence>
<dbReference type="GO" id="GO:0022857">
    <property type="term" value="F:transmembrane transporter activity"/>
    <property type="evidence" value="ECO:0007669"/>
    <property type="project" value="UniProtKB-ARBA"/>
</dbReference>
<dbReference type="InterPro" id="IPR003593">
    <property type="entry name" value="AAA+_ATPase"/>
</dbReference>
<dbReference type="InterPro" id="IPR017911">
    <property type="entry name" value="MacB-like_ATP-bd"/>
</dbReference>
<dbReference type="SMART" id="SM00382">
    <property type="entry name" value="AAA"/>
    <property type="match status" value="1"/>
</dbReference>